<comment type="cofactor">
    <cofactor evidence="6">
        <name>[2Fe-2S] cluster</name>
        <dbReference type="ChEBI" id="CHEBI:190135"/>
    </cofactor>
</comment>
<keyword evidence="11" id="KW-1185">Reference proteome</keyword>
<dbReference type="SUPFAM" id="SSF56003">
    <property type="entry name" value="Molybdenum cofactor-binding domain"/>
    <property type="match status" value="1"/>
</dbReference>
<evidence type="ECO:0000256" key="5">
    <source>
        <dbReference type="ARBA" id="ARBA00023014"/>
    </source>
</evidence>
<dbReference type="GO" id="GO:0016491">
    <property type="term" value="F:oxidoreductase activity"/>
    <property type="evidence" value="ECO:0007669"/>
    <property type="project" value="InterPro"/>
</dbReference>
<gene>
    <name evidence="10" type="ORF">C7M84_017302</name>
</gene>
<keyword evidence="4" id="KW-0479">Metal-binding</keyword>
<evidence type="ECO:0000313" key="10">
    <source>
        <dbReference type="EMBL" id="ROT64735.1"/>
    </source>
</evidence>
<evidence type="ECO:0000256" key="7">
    <source>
        <dbReference type="SAM" id="MobiDB-lite"/>
    </source>
</evidence>
<keyword evidence="4" id="KW-0001">2Fe-2S</keyword>
<evidence type="ECO:0000259" key="9">
    <source>
        <dbReference type="Pfam" id="PF20256"/>
    </source>
</evidence>
<evidence type="ECO:0000259" key="8">
    <source>
        <dbReference type="Pfam" id="PF02738"/>
    </source>
</evidence>
<dbReference type="InterPro" id="IPR046867">
    <property type="entry name" value="AldOxase/xan_DH_MoCoBD2"/>
</dbReference>
<reference evidence="10 11" key="1">
    <citation type="submission" date="2018-04" db="EMBL/GenBank/DDBJ databases">
        <authorList>
            <person name="Zhang X."/>
            <person name="Yuan J."/>
            <person name="Li F."/>
            <person name="Xiang J."/>
        </authorList>
    </citation>
    <scope>NUCLEOTIDE SEQUENCE [LARGE SCALE GENOMIC DNA]</scope>
    <source>
        <tissue evidence="10">Muscle</tissue>
    </source>
</reference>
<dbReference type="GO" id="GO:0051537">
    <property type="term" value="F:2 iron, 2 sulfur cluster binding"/>
    <property type="evidence" value="ECO:0007669"/>
    <property type="project" value="UniProtKB-KW"/>
</dbReference>
<sequence>MGQGKAGGGGGAGRVPKASIRKFSSSDRTRARATLAVPTDDGLDVFTSSQWAIETQRSIGQVLGVPDNTVNVSVKRIGGGFGGKITRGNIIAAATCLAARKMRKPVRTVLDMATCMTMLGGRDPFWSTYKVGVDAEGRLQAVQATMTSNAGYVNVDPNNTVSPPSVPSCYNCPNWEITPVTVLTNTPNNTWTRTPGGEKAWTIIEHVAVALNLDPLLVRQRNLMSDGSFRRISEGVFRLRCGRGGQNAIAIPKQVKVERNIIGDMLTQLMSSADVENRKQMVDNFNKNHLWKKKGISVMTMLWPHVIPLVYPMNSLVSINQRDGTVAVSHGGTELGQGMNTKAVQVVAYELGCPMEVVVVKPTTSHANANSRARTALAGPTS</sequence>
<dbReference type="STRING" id="6689.A0A3R7PFG6"/>
<feature type="region of interest" description="Disordered" evidence="7">
    <location>
        <begin position="1"/>
        <end position="31"/>
    </location>
</feature>
<dbReference type="InterPro" id="IPR037165">
    <property type="entry name" value="AldOxase/xan_DH_Mopterin-bd_sf"/>
</dbReference>
<protein>
    <submittedName>
        <fullName evidence="10">Uncharacterized protein</fullName>
    </submittedName>
</protein>
<accession>A0A3R7PFG6</accession>
<feature type="compositionally biased region" description="Gly residues" evidence="7">
    <location>
        <begin position="1"/>
        <end position="13"/>
    </location>
</feature>
<feature type="domain" description="Aldehyde oxidase/xanthine dehydrogenase first molybdopterin binding" evidence="8">
    <location>
        <begin position="32"/>
        <end position="223"/>
    </location>
</feature>
<dbReference type="InterPro" id="IPR016208">
    <property type="entry name" value="Ald_Oxase/xanthine_DH-like"/>
</dbReference>
<comment type="similarity">
    <text evidence="2">Belongs to the xanthine dehydrogenase family.</text>
</comment>
<evidence type="ECO:0000256" key="2">
    <source>
        <dbReference type="ARBA" id="ARBA00006849"/>
    </source>
</evidence>
<keyword evidence="5" id="KW-0411">Iron-sulfur</keyword>
<feature type="domain" description="Aldehyde oxidase/xanthine dehydrogenase second molybdopterin binding" evidence="9">
    <location>
        <begin position="269"/>
        <end position="371"/>
    </location>
</feature>
<reference evidence="10 11" key="2">
    <citation type="submission" date="2019-01" db="EMBL/GenBank/DDBJ databases">
        <title>The decoding of complex shrimp genome reveals the adaptation for benthos swimmer, frequently molting mechanism and breeding impact on genome.</title>
        <authorList>
            <person name="Sun Y."/>
            <person name="Gao Y."/>
            <person name="Yu Y."/>
        </authorList>
    </citation>
    <scope>NUCLEOTIDE SEQUENCE [LARGE SCALE GENOMIC DNA]</scope>
    <source>
        <tissue evidence="10">Muscle</tissue>
    </source>
</reference>
<evidence type="ECO:0000256" key="1">
    <source>
        <dbReference type="ARBA" id="ARBA00001924"/>
    </source>
</evidence>
<dbReference type="Proteomes" id="UP000283509">
    <property type="component" value="Unassembled WGS sequence"/>
</dbReference>
<dbReference type="OrthoDB" id="8300278at2759"/>
<dbReference type="InterPro" id="IPR008274">
    <property type="entry name" value="AldOxase/xan_DH_MoCoBD1"/>
</dbReference>
<evidence type="ECO:0000256" key="4">
    <source>
        <dbReference type="ARBA" id="ARBA00022714"/>
    </source>
</evidence>
<comment type="cofactor">
    <cofactor evidence="1">
        <name>Mo-molybdopterin</name>
        <dbReference type="ChEBI" id="CHEBI:71302"/>
    </cofactor>
</comment>
<dbReference type="Pfam" id="PF20256">
    <property type="entry name" value="MoCoBD_2"/>
    <property type="match status" value="1"/>
</dbReference>
<proteinExistence type="inferred from homology"/>
<dbReference type="FunFam" id="3.30.365.10:FF:000001">
    <property type="entry name" value="Xanthine dehydrogenase oxidase"/>
    <property type="match status" value="1"/>
</dbReference>
<evidence type="ECO:0000256" key="6">
    <source>
        <dbReference type="ARBA" id="ARBA00034078"/>
    </source>
</evidence>
<dbReference type="EMBL" id="QCYY01003199">
    <property type="protein sequence ID" value="ROT64735.1"/>
    <property type="molecule type" value="Genomic_DNA"/>
</dbReference>
<organism evidence="10 11">
    <name type="scientific">Penaeus vannamei</name>
    <name type="common">Whiteleg shrimp</name>
    <name type="synonym">Litopenaeus vannamei</name>
    <dbReference type="NCBI Taxonomy" id="6689"/>
    <lineage>
        <taxon>Eukaryota</taxon>
        <taxon>Metazoa</taxon>
        <taxon>Ecdysozoa</taxon>
        <taxon>Arthropoda</taxon>
        <taxon>Crustacea</taxon>
        <taxon>Multicrustacea</taxon>
        <taxon>Malacostraca</taxon>
        <taxon>Eumalacostraca</taxon>
        <taxon>Eucarida</taxon>
        <taxon>Decapoda</taxon>
        <taxon>Dendrobranchiata</taxon>
        <taxon>Penaeoidea</taxon>
        <taxon>Penaeidae</taxon>
        <taxon>Penaeus</taxon>
    </lineage>
</organism>
<dbReference type="PANTHER" id="PTHR11908:SF132">
    <property type="entry name" value="ALDEHYDE OXIDASE 1-RELATED"/>
    <property type="match status" value="1"/>
</dbReference>
<dbReference type="GO" id="GO:0005506">
    <property type="term" value="F:iron ion binding"/>
    <property type="evidence" value="ECO:0007669"/>
    <property type="project" value="InterPro"/>
</dbReference>
<dbReference type="AlphaFoldDB" id="A0A3R7PFG6"/>
<name>A0A3R7PFG6_PENVA</name>
<comment type="caution">
    <text evidence="10">The sequence shown here is derived from an EMBL/GenBank/DDBJ whole genome shotgun (WGS) entry which is preliminary data.</text>
</comment>
<keyword evidence="4" id="KW-0408">Iron</keyword>
<dbReference type="Gene3D" id="3.30.365.10">
    <property type="entry name" value="Aldehyde oxidase/xanthine dehydrogenase, molybdopterin binding domain"/>
    <property type="match status" value="4"/>
</dbReference>
<dbReference type="PANTHER" id="PTHR11908">
    <property type="entry name" value="XANTHINE DEHYDROGENASE"/>
    <property type="match status" value="1"/>
</dbReference>
<keyword evidence="3" id="KW-0500">Molybdenum</keyword>
<dbReference type="Pfam" id="PF02738">
    <property type="entry name" value="MoCoBD_1"/>
    <property type="match status" value="1"/>
</dbReference>
<evidence type="ECO:0000256" key="3">
    <source>
        <dbReference type="ARBA" id="ARBA00022505"/>
    </source>
</evidence>
<evidence type="ECO:0000313" key="11">
    <source>
        <dbReference type="Proteomes" id="UP000283509"/>
    </source>
</evidence>